<dbReference type="InterPro" id="IPR001828">
    <property type="entry name" value="ANF_lig-bd_rcpt"/>
</dbReference>
<keyword evidence="8" id="KW-0675">Receptor</keyword>
<evidence type="ECO:0000256" key="2">
    <source>
        <dbReference type="ARBA" id="ARBA00004479"/>
    </source>
</evidence>
<dbReference type="Pfam" id="PF00211">
    <property type="entry name" value="Guanylate_cyc"/>
    <property type="match status" value="1"/>
</dbReference>
<dbReference type="Gene3D" id="1.10.510.10">
    <property type="entry name" value="Transferase(Phosphotransferase) domain 1"/>
    <property type="match status" value="1"/>
</dbReference>
<sequence>MKMNIKFIIKINSRPLLATSGYLQSAGVVTSALNQIKNEKLLPDYNYTFHTFFDDCLVPRASSGAYELIDKYNVDVIFGSTCNIAAIRSALMAKFYSVPTFVWGAVSTSDISNHERLPNVFSTSAIFFSLGLATIDVLEHFNWTTVAFIYNTNNFDRCQKMYIDFERVLNYTNSHVQIVQSYKTTFDPTYEEFGKFLNEISDKTRVILSCFDDDMYKRKFLISMFDNGLNNDEWVHINMEYRNFGFHTNIKDVTGEYYLFYKDVYETTPDGRSDDAFQMAKKMFSIDLTRRQSTSLIDDKEVLENINKWPFYCSDCDVSNLTTLSRYAWYLNDAIYFWASLINKTLPLYGDEAFTNYKLLRKHCPGKYSGKTGEMIYGENCIRTAYLQLRGLDESESSIVYLTYNFSSILLYNKELIVDDFARTMFANWGNKIPLNVPICGYKGKSCPIDIFKDHLTEVIIVGVIIIIFLIFFAILTIYVIIKTNRKKNEELKRWIIPYIKLEKPIPVKIEIEKSLNSFVSSAPSQNSNNIINTKRETGKFMFVYLDGEAVAGEKHLSIFEPSKEQKIELSKLLSWEHDNINKFHGMSLDAKHPLSIWKYCKRGSLYDILQSDQSIFDAFFLVSLIKDLVEGLHFIHNSFLHYHGRLTSKNCLISDRWQLKISDFNLFSYRSCQKMKTKDKLWTAPEILRNDNLTGSKEGDIYSFAIICSEILTKKFPFDYNNRKESIEEIIYLVKRGGHNHLRPDIKITQNIDINMTFVTIIKDSWSEETDKRPTIQQIKHIIGTLKDNGAKNLMDHVFSVLENYASTLRLEIEVRSRELKEEQKKSDLLLERMLPQAVAKKLKLGKIVEPENFDSVTIFFADIVKFTDLSLKCSPIQIITLVNDLYSFFDGVIENLNVYKVETIVDGYLCVSELPIRNGTKHVEEIGNLALNFKDICGKFTLPYLPGYKISLRIGCNTGPCVAGVVGLSMPRYCLFGDTVNTASKMESNECRGEVIVKGKGVITTYWLNG</sequence>
<organism evidence="17 18">
    <name type="scientific">Strongyloides venezuelensis</name>
    <name type="common">Threadworm</name>
    <dbReference type="NCBI Taxonomy" id="75913"/>
    <lineage>
        <taxon>Eukaryota</taxon>
        <taxon>Metazoa</taxon>
        <taxon>Ecdysozoa</taxon>
        <taxon>Nematoda</taxon>
        <taxon>Chromadorea</taxon>
        <taxon>Rhabditida</taxon>
        <taxon>Tylenchina</taxon>
        <taxon>Panagrolaimomorpha</taxon>
        <taxon>Strongyloidoidea</taxon>
        <taxon>Strongyloididae</taxon>
        <taxon>Strongyloides</taxon>
    </lineage>
</organism>
<comment type="catalytic activity">
    <reaction evidence="1 13">
        <text>GTP = 3',5'-cyclic GMP + diphosphate</text>
        <dbReference type="Rhea" id="RHEA:13665"/>
        <dbReference type="ChEBI" id="CHEBI:33019"/>
        <dbReference type="ChEBI" id="CHEBI:37565"/>
        <dbReference type="ChEBI" id="CHEBI:57746"/>
        <dbReference type="EC" id="4.6.1.2"/>
    </reaction>
</comment>
<dbReference type="Proteomes" id="UP000035680">
    <property type="component" value="Unassembled WGS sequence"/>
</dbReference>
<dbReference type="GO" id="GO:0001653">
    <property type="term" value="F:peptide receptor activity"/>
    <property type="evidence" value="ECO:0007669"/>
    <property type="project" value="TreeGrafter"/>
</dbReference>
<evidence type="ECO:0000256" key="8">
    <source>
        <dbReference type="ARBA" id="ARBA00023170"/>
    </source>
</evidence>
<keyword evidence="9" id="KW-0325">Glycoprotein</keyword>
<evidence type="ECO:0000256" key="1">
    <source>
        <dbReference type="ARBA" id="ARBA00001436"/>
    </source>
</evidence>
<dbReference type="SUPFAM" id="SSF53822">
    <property type="entry name" value="Periplasmic binding protein-like I"/>
    <property type="match status" value="1"/>
</dbReference>
<dbReference type="PROSITE" id="PS50011">
    <property type="entry name" value="PROTEIN_KINASE_DOM"/>
    <property type="match status" value="1"/>
</dbReference>
<dbReference type="InterPro" id="IPR029787">
    <property type="entry name" value="Nucleotide_cyclase"/>
</dbReference>
<evidence type="ECO:0000256" key="4">
    <source>
        <dbReference type="ARBA" id="ARBA00022692"/>
    </source>
</evidence>
<dbReference type="STRING" id="75913.A0A0K0F4N7"/>
<dbReference type="GO" id="GO:0005886">
    <property type="term" value="C:plasma membrane"/>
    <property type="evidence" value="ECO:0007669"/>
    <property type="project" value="TreeGrafter"/>
</dbReference>
<keyword evidence="10 12" id="KW-0456">Lyase</keyword>
<dbReference type="GO" id="GO:0004016">
    <property type="term" value="F:adenylate cyclase activity"/>
    <property type="evidence" value="ECO:0007669"/>
    <property type="project" value="TreeGrafter"/>
</dbReference>
<accession>A0A0K0F4N7</accession>
<keyword evidence="11 13" id="KW-0141">cGMP biosynthesis</keyword>
<dbReference type="GO" id="GO:0004383">
    <property type="term" value="F:guanylate cyclase activity"/>
    <property type="evidence" value="ECO:0007669"/>
    <property type="project" value="UniProtKB-EC"/>
</dbReference>
<reference evidence="17" key="1">
    <citation type="submission" date="2014-07" db="EMBL/GenBank/DDBJ databases">
        <authorList>
            <person name="Martin A.A"/>
            <person name="De Silva N."/>
        </authorList>
    </citation>
    <scope>NUCLEOTIDE SEQUENCE</scope>
</reference>
<comment type="similarity">
    <text evidence="12">Belongs to the adenylyl cyclase class-4/guanylyl cyclase family.</text>
</comment>
<evidence type="ECO:0000313" key="17">
    <source>
        <dbReference type="Proteomes" id="UP000035680"/>
    </source>
</evidence>
<name>A0A0K0F4N7_STRVS</name>
<dbReference type="WBParaSite" id="SVE_0377600.1">
    <property type="protein sequence ID" value="SVE_0377600.1"/>
    <property type="gene ID" value="SVE_0377600"/>
</dbReference>
<dbReference type="GO" id="GO:0035556">
    <property type="term" value="P:intracellular signal transduction"/>
    <property type="evidence" value="ECO:0007669"/>
    <property type="project" value="InterPro"/>
</dbReference>
<dbReference type="GO" id="GO:0004672">
    <property type="term" value="F:protein kinase activity"/>
    <property type="evidence" value="ECO:0007669"/>
    <property type="project" value="InterPro"/>
</dbReference>
<evidence type="ECO:0000259" key="16">
    <source>
        <dbReference type="PROSITE" id="PS50125"/>
    </source>
</evidence>
<evidence type="ECO:0000256" key="10">
    <source>
        <dbReference type="ARBA" id="ARBA00023239"/>
    </source>
</evidence>
<dbReference type="PROSITE" id="PS00452">
    <property type="entry name" value="GUANYLATE_CYCLASE_1"/>
    <property type="match status" value="1"/>
</dbReference>
<dbReference type="InterPro" id="IPR001054">
    <property type="entry name" value="A/G_cyclase"/>
</dbReference>
<protein>
    <recommendedName>
        <fullName evidence="3 13">Guanylate cyclase</fullName>
        <ecNumber evidence="3 13">4.6.1.2</ecNumber>
    </recommendedName>
</protein>
<feature type="transmembrane region" description="Helical" evidence="14">
    <location>
        <begin position="459"/>
        <end position="482"/>
    </location>
</feature>
<dbReference type="PANTHER" id="PTHR11920">
    <property type="entry name" value="GUANYLYL CYCLASE"/>
    <property type="match status" value="1"/>
</dbReference>
<dbReference type="InterPro" id="IPR050401">
    <property type="entry name" value="Cyclic_nucleotide_synthase"/>
</dbReference>
<dbReference type="Gene3D" id="3.30.70.1230">
    <property type="entry name" value="Nucleotide cyclase"/>
    <property type="match status" value="1"/>
</dbReference>
<keyword evidence="4 14" id="KW-0812">Transmembrane</keyword>
<dbReference type="PROSITE" id="PS50125">
    <property type="entry name" value="GUANYLATE_CYCLASE_2"/>
    <property type="match status" value="1"/>
</dbReference>
<dbReference type="InterPro" id="IPR018297">
    <property type="entry name" value="A/G_cyclase_CS"/>
</dbReference>
<evidence type="ECO:0000256" key="7">
    <source>
        <dbReference type="ARBA" id="ARBA00023136"/>
    </source>
</evidence>
<dbReference type="CDD" id="cd06352">
    <property type="entry name" value="PBP1_NPR_GC-like"/>
    <property type="match status" value="1"/>
</dbReference>
<keyword evidence="17" id="KW-1185">Reference proteome</keyword>
<dbReference type="InterPro" id="IPR001245">
    <property type="entry name" value="Ser-Thr/Tyr_kinase_cat_dom"/>
</dbReference>
<evidence type="ECO:0000313" key="18">
    <source>
        <dbReference type="WBParaSite" id="SVE_0377600.1"/>
    </source>
</evidence>
<keyword evidence="7 14" id="KW-0472">Membrane</keyword>
<dbReference type="Pfam" id="PF07714">
    <property type="entry name" value="PK_Tyr_Ser-Thr"/>
    <property type="match status" value="1"/>
</dbReference>
<evidence type="ECO:0000256" key="5">
    <source>
        <dbReference type="ARBA" id="ARBA00022741"/>
    </source>
</evidence>
<dbReference type="InterPro" id="IPR011009">
    <property type="entry name" value="Kinase-like_dom_sf"/>
</dbReference>
<evidence type="ECO:0000256" key="14">
    <source>
        <dbReference type="SAM" id="Phobius"/>
    </source>
</evidence>
<dbReference type="SUPFAM" id="SSF55073">
    <property type="entry name" value="Nucleotide cyclase"/>
    <property type="match status" value="1"/>
</dbReference>
<keyword evidence="6 14" id="KW-1133">Transmembrane helix</keyword>
<dbReference type="Gene3D" id="3.40.50.2300">
    <property type="match status" value="2"/>
</dbReference>
<dbReference type="FunFam" id="3.30.70.1230:FF:000030">
    <property type="entry name" value="Si:ch211-215j19.12"/>
    <property type="match status" value="1"/>
</dbReference>
<dbReference type="GO" id="GO:0007168">
    <property type="term" value="P:receptor guanylyl cyclase signaling pathway"/>
    <property type="evidence" value="ECO:0007669"/>
    <property type="project" value="TreeGrafter"/>
</dbReference>
<evidence type="ECO:0000256" key="11">
    <source>
        <dbReference type="ARBA" id="ARBA00023293"/>
    </source>
</evidence>
<evidence type="ECO:0000256" key="13">
    <source>
        <dbReference type="RuleBase" id="RU003431"/>
    </source>
</evidence>
<comment type="subcellular location">
    <subcellularLocation>
        <location evidence="2">Membrane</location>
        <topology evidence="2">Single-pass type I membrane protein</topology>
    </subcellularLocation>
</comment>
<evidence type="ECO:0000256" key="9">
    <source>
        <dbReference type="ARBA" id="ARBA00023180"/>
    </source>
</evidence>
<evidence type="ECO:0000259" key="15">
    <source>
        <dbReference type="PROSITE" id="PS50011"/>
    </source>
</evidence>
<dbReference type="Pfam" id="PF01094">
    <property type="entry name" value="ANF_receptor"/>
    <property type="match status" value="1"/>
</dbReference>
<dbReference type="AlphaFoldDB" id="A0A0K0F4N7"/>
<feature type="domain" description="Protein kinase" evidence="15">
    <location>
        <begin position="530"/>
        <end position="801"/>
    </location>
</feature>
<proteinExistence type="inferred from homology"/>
<evidence type="ECO:0000256" key="12">
    <source>
        <dbReference type="RuleBase" id="RU000405"/>
    </source>
</evidence>
<dbReference type="CDD" id="cd07302">
    <property type="entry name" value="CHD"/>
    <property type="match status" value="1"/>
</dbReference>
<evidence type="ECO:0000256" key="3">
    <source>
        <dbReference type="ARBA" id="ARBA00012202"/>
    </source>
</evidence>
<evidence type="ECO:0000256" key="6">
    <source>
        <dbReference type="ARBA" id="ARBA00022989"/>
    </source>
</evidence>
<reference evidence="18" key="2">
    <citation type="submission" date="2015-08" db="UniProtKB">
        <authorList>
            <consortium name="WormBaseParasite"/>
        </authorList>
    </citation>
    <scope>IDENTIFICATION</scope>
</reference>
<dbReference type="InterPro" id="IPR028082">
    <property type="entry name" value="Peripla_BP_I"/>
</dbReference>
<keyword evidence="5" id="KW-0547">Nucleotide-binding</keyword>
<dbReference type="SMART" id="SM00044">
    <property type="entry name" value="CYCc"/>
    <property type="match status" value="1"/>
</dbReference>
<dbReference type="PANTHER" id="PTHR11920:SF495">
    <property type="entry name" value="RECEPTOR-TYPE GUANYLATE CYCLASE GCY-7"/>
    <property type="match status" value="1"/>
</dbReference>
<dbReference type="GO" id="GO:0005524">
    <property type="term" value="F:ATP binding"/>
    <property type="evidence" value="ECO:0007669"/>
    <property type="project" value="InterPro"/>
</dbReference>
<dbReference type="EC" id="4.6.1.2" evidence="3 13"/>
<dbReference type="SUPFAM" id="SSF56112">
    <property type="entry name" value="Protein kinase-like (PK-like)"/>
    <property type="match status" value="1"/>
</dbReference>
<feature type="domain" description="Guanylate cyclase" evidence="16">
    <location>
        <begin position="859"/>
        <end position="989"/>
    </location>
</feature>
<dbReference type="InterPro" id="IPR000719">
    <property type="entry name" value="Prot_kinase_dom"/>
</dbReference>